<dbReference type="Gene3D" id="3.40.50.720">
    <property type="entry name" value="NAD(P)-binding Rossmann-like Domain"/>
    <property type="match status" value="1"/>
</dbReference>
<protein>
    <recommendedName>
        <fullName evidence="3">TOMM leader peptide-binding protein</fullName>
    </recommendedName>
</protein>
<keyword evidence="2" id="KW-1185">Reference proteome</keyword>
<evidence type="ECO:0000313" key="2">
    <source>
        <dbReference type="Proteomes" id="UP001501231"/>
    </source>
</evidence>
<gene>
    <name evidence="1" type="ORF">GCM10010191_75030</name>
</gene>
<reference evidence="1 2" key="1">
    <citation type="journal article" date="2019" name="Int. J. Syst. Evol. Microbiol.">
        <title>The Global Catalogue of Microorganisms (GCM) 10K type strain sequencing project: providing services to taxonomists for standard genome sequencing and annotation.</title>
        <authorList>
            <consortium name="The Broad Institute Genomics Platform"/>
            <consortium name="The Broad Institute Genome Sequencing Center for Infectious Disease"/>
            <person name="Wu L."/>
            <person name="Ma J."/>
        </authorList>
    </citation>
    <scope>NUCLEOTIDE SEQUENCE [LARGE SCALE GENOMIC DNA]</scope>
    <source>
        <strain evidence="1 2">JCM 3325</strain>
    </source>
</reference>
<dbReference type="InterPro" id="IPR035985">
    <property type="entry name" value="Ubiquitin-activating_enz"/>
</dbReference>
<evidence type="ECO:0008006" key="3">
    <source>
        <dbReference type="Google" id="ProtNLM"/>
    </source>
</evidence>
<organism evidence="1 2">
    <name type="scientific">Actinomadura vinacea</name>
    <dbReference type="NCBI Taxonomy" id="115336"/>
    <lineage>
        <taxon>Bacteria</taxon>
        <taxon>Bacillati</taxon>
        <taxon>Actinomycetota</taxon>
        <taxon>Actinomycetes</taxon>
        <taxon>Streptosporangiales</taxon>
        <taxon>Thermomonosporaceae</taxon>
        <taxon>Actinomadura</taxon>
    </lineage>
</organism>
<accession>A0ABN3K4T5</accession>
<sequence>MEPAPRIKRSFAVIGHSPDVVELRHGTWNTVAHTVRDDSRNGRLLTLISALDGTSSPAELAALHRIEQDEVDVLISHLRNLGVLEDNPSSALDHYLDTHAALLRAPQPPPPRPVRVLGDADLADSVAGMVRQALPGVDVAPDTAGLALKVLDPEPGWARDELWLSQTAAQFDDYQDAIVVWAQYRPDPLRIEVFNRIALRRGIRWVHGTIDGPFMIVGPSFRPGATACYQCLETRVLMNLKNSASYQDYKTALARAAASGGDPPVLTPLRHLLAAYLALEAVNLHSTDAAYTTGKAFAIYLPTWEHTAQEVLAVPGCTACGSAEEEELYFDAGAWLDAQD</sequence>
<dbReference type="Proteomes" id="UP001501231">
    <property type="component" value="Unassembled WGS sequence"/>
</dbReference>
<proteinExistence type="predicted"/>
<comment type="caution">
    <text evidence="1">The sequence shown here is derived from an EMBL/GenBank/DDBJ whole genome shotgun (WGS) entry which is preliminary data.</text>
</comment>
<dbReference type="EMBL" id="BAAARW010000031">
    <property type="protein sequence ID" value="GAA2446887.1"/>
    <property type="molecule type" value="Genomic_DNA"/>
</dbReference>
<dbReference type="InterPro" id="IPR022291">
    <property type="entry name" value="Bacteriocin_synth_cyclodeHase"/>
</dbReference>
<name>A0ABN3K4T5_9ACTN</name>
<dbReference type="SUPFAM" id="SSF69572">
    <property type="entry name" value="Activating enzymes of the ubiquitin-like proteins"/>
    <property type="match status" value="1"/>
</dbReference>
<evidence type="ECO:0000313" key="1">
    <source>
        <dbReference type="EMBL" id="GAA2446887.1"/>
    </source>
</evidence>
<dbReference type="NCBIfam" id="TIGR03882">
    <property type="entry name" value="cyclo_dehyd_2"/>
    <property type="match status" value="1"/>
</dbReference>